<dbReference type="PATRIC" id="fig|279113.9.peg.2994"/>
<organism evidence="1 2">
    <name type="scientific">Collimonas pratensis</name>
    <dbReference type="NCBI Taxonomy" id="279113"/>
    <lineage>
        <taxon>Bacteria</taxon>
        <taxon>Pseudomonadati</taxon>
        <taxon>Pseudomonadota</taxon>
        <taxon>Betaproteobacteria</taxon>
        <taxon>Burkholderiales</taxon>
        <taxon>Oxalobacteraceae</taxon>
        <taxon>Collimonas</taxon>
    </lineage>
</organism>
<protein>
    <submittedName>
        <fullName evidence="1">Uncharacterized protein</fullName>
    </submittedName>
</protein>
<name>A0A127Q5Q6_9BURK</name>
<evidence type="ECO:0000313" key="1">
    <source>
        <dbReference type="EMBL" id="AMP05367.1"/>
    </source>
</evidence>
<evidence type="ECO:0000313" key="2">
    <source>
        <dbReference type="Proteomes" id="UP000074561"/>
    </source>
</evidence>
<reference evidence="1 2" key="1">
    <citation type="submission" date="2015-11" db="EMBL/GenBank/DDBJ databases">
        <title>Exploring the genomic traits of fungus-feeding bacterial genus Collimonas.</title>
        <authorList>
            <person name="Song C."/>
            <person name="Schmidt R."/>
            <person name="de Jager V."/>
            <person name="Krzyzanowska D."/>
            <person name="Jongedijk E."/>
            <person name="Cankar K."/>
            <person name="Beekwilder J."/>
            <person name="van Veen A."/>
            <person name="de Boer W."/>
            <person name="van Veen J.A."/>
            <person name="Garbeva P."/>
        </authorList>
    </citation>
    <scope>NUCLEOTIDE SEQUENCE [LARGE SCALE GENOMIC DNA]</scope>
    <source>
        <strain evidence="1 2">Ter91</strain>
    </source>
</reference>
<proteinExistence type="predicted"/>
<dbReference type="RefSeq" id="WP_150119706.1">
    <property type="nucleotide sequence ID" value="NZ_CP013234.1"/>
</dbReference>
<sequence length="167" mass="17522">MLLLGAAAIAVFGDRAPSADVAPAVVRDPHNSVQSSATATVVSKTAGGKVSAATTPAMLLAVLPRESLIGRGVTEPRANLFAAHSFAPIQVASTAPVQEAPRELPFKYLGKQDSGKGWAVFLEKNDNTFIVKASDVVGDDYKVVSITASTITFEYLPTHEQSSLQIE</sequence>
<dbReference type="STRING" id="279113.CPter91_3028"/>
<dbReference type="OrthoDB" id="8564513at2"/>
<dbReference type="Proteomes" id="UP000074561">
    <property type="component" value="Chromosome"/>
</dbReference>
<dbReference type="KEGG" id="cpra:CPter91_3028"/>
<dbReference type="EMBL" id="CP013234">
    <property type="protein sequence ID" value="AMP05367.1"/>
    <property type="molecule type" value="Genomic_DNA"/>
</dbReference>
<dbReference type="AlphaFoldDB" id="A0A127Q5Q6"/>
<accession>A0A127Q5Q6</accession>
<gene>
    <name evidence="1" type="ORF">CPter91_3028</name>
</gene>